<feature type="region of interest" description="Disordered" evidence="1">
    <location>
        <begin position="230"/>
        <end position="255"/>
    </location>
</feature>
<proteinExistence type="predicted"/>
<dbReference type="AlphaFoldDB" id="A0AAV3Q9W9"/>
<dbReference type="EMBL" id="BAABME010003740">
    <property type="protein sequence ID" value="GAA0159973.1"/>
    <property type="molecule type" value="Genomic_DNA"/>
</dbReference>
<sequence length="255" mass="29096">MVAKAHLRHLREHYSISPKVQMRALLEGETVYSPVFWEFFNYGLRLRASPFVNSLLSTIGRAPGQLGHFSWATVTAFQVGCLSFGVVPRLKNMLYSEKPRKVSPTRLHWYMFLVKDAFSDDVPRQFCMDYTTLEFEEFREKLVSDHTISERKLKSEVDTLKECSQKATLDFEKTKVELSETRSLLEDCLAEKESMNSRLFLVENSVASAVEDFKGSSELGDDYVVDLFDDIPDDDDEDVGADEEDIDACEGGEDV</sequence>
<evidence type="ECO:0008006" key="4">
    <source>
        <dbReference type="Google" id="ProtNLM"/>
    </source>
</evidence>
<evidence type="ECO:0000313" key="3">
    <source>
        <dbReference type="Proteomes" id="UP001454036"/>
    </source>
</evidence>
<evidence type="ECO:0000256" key="1">
    <source>
        <dbReference type="SAM" id="MobiDB-lite"/>
    </source>
</evidence>
<reference evidence="2 3" key="1">
    <citation type="submission" date="2024-01" db="EMBL/GenBank/DDBJ databases">
        <title>The complete chloroplast genome sequence of Lithospermum erythrorhizon: insights into the phylogenetic relationship among Boraginaceae species and the maternal lineages of purple gromwells.</title>
        <authorList>
            <person name="Okada T."/>
            <person name="Watanabe K."/>
        </authorList>
    </citation>
    <scope>NUCLEOTIDE SEQUENCE [LARGE SCALE GENOMIC DNA]</scope>
</reference>
<accession>A0AAV3Q9W9</accession>
<gene>
    <name evidence="2" type="ORF">LIER_16631</name>
</gene>
<evidence type="ECO:0000313" key="2">
    <source>
        <dbReference type="EMBL" id="GAA0159973.1"/>
    </source>
</evidence>
<dbReference type="Proteomes" id="UP001454036">
    <property type="component" value="Unassembled WGS sequence"/>
</dbReference>
<protein>
    <recommendedName>
        <fullName evidence="4">Aminotransferase-like plant mobile domain-containing protein</fullName>
    </recommendedName>
</protein>
<keyword evidence="3" id="KW-1185">Reference proteome</keyword>
<comment type="caution">
    <text evidence="2">The sequence shown here is derived from an EMBL/GenBank/DDBJ whole genome shotgun (WGS) entry which is preliminary data.</text>
</comment>
<organism evidence="2 3">
    <name type="scientific">Lithospermum erythrorhizon</name>
    <name type="common">Purple gromwell</name>
    <name type="synonym">Lithospermum officinale var. erythrorhizon</name>
    <dbReference type="NCBI Taxonomy" id="34254"/>
    <lineage>
        <taxon>Eukaryota</taxon>
        <taxon>Viridiplantae</taxon>
        <taxon>Streptophyta</taxon>
        <taxon>Embryophyta</taxon>
        <taxon>Tracheophyta</taxon>
        <taxon>Spermatophyta</taxon>
        <taxon>Magnoliopsida</taxon>
        <taxon>eudicotyledons</taxon>
        <taxon>Gunneridae</taxon>
        <taxon>Pentapetalae</taxon>
        <taxon>asterids</taxon>
        <taxon>lamiids</taxon>
        <taxon>Boraginales</taxon>
        <taxon>Boraginaceae</taxon>
        <taxon>Boraginoideae</taxon>
        <taxon>Lithospermeae</taxon>
        <taxon>Lithospermum</taxon>
    </lineage>
</organism>
<name>A0AAV3Q9W9_LITER</name>